<proteinExistence type="inferred from homology"/>
<protein>
    <submittedName>
        <fullName evidence="14">D-alanyl-D-alanine carboxypeptidase</fullName>
    </submittedName>
</protein>
<evidence type="ECO:0000256" key="4">
    <source>
        <dbReference type="ARBA" id="ARBA00022960"/>
    </source>
</evidence>
<feature type="active site" description="Proton acceptor" evidence="7">
    <location>
        <position position="102"/>
    </location>
</feature>
<dbReference type="SUPFAM" id="SSF110997">
    <property type="entry name" value="Sporulation related repeat"/>
    <property type="match status" value="1"/>
</dbReference>
<reference evidence="14 15" key="1">
    <citation type="submission" date="2018-08" db="EMBL/GenBank/DDBJ databases">
        <title>Genomic Encyclopedia of Type Strains, Phase IV (KMG-IV): sequencing the most valuable type-strain genomes for metagenomic binning, comparative biology and taxonomic classification.</title>
        <authorList>
            <person name="Goeker M."/>
        </authorList>
    </citation>
    <scope>NUCLEOTIDE SEQUENCE [LARGE SCALE GENOMIC DNA]</scope>
    <source>
        <strain evidence="14 15">BW863</strain>
    </source>
</reference>
<feature type="compositionally biased region" description="Polar residues" evidence="10">
    <location>
        <begin position="383"/>
        <end position="395"/>
    </location>
</feature>
<dbReference type="GO" id="GO:0008360">
    <property type="term" value="P:regulation of cell shape"/>
    <property type="evidence" value="ECO:0007669"/>
    <property type="project" value="UniProtKB-KW"/>
</dbReference>
<dbReference type="PANTHER" id="PTHR21581:SF6">
    <property type="entry name" value="TRAFFICKING PROTEIN PARTICLE COMPLEX SUBUNIT 12"/>
    <property type="match status" value="1"/>
</dbReference>
<feature type="compositionally biased region" description="Basic and acidic residues" evidence="10">
    <location>
        <begin position="325"/>
        <end position="347"/>
    </location>
</feature>
<evidence type="ECO:0000256" key="8">
    <source>
        <dbReference type="PIRSR" id="PIRSR618044-2"/>
    </source>
</evidence>
<evidence type="ECO:0000256" key="3">
    <source>
        <dbReference type="ARBA" id="ARBA00022801"/>
    </source>
</evidence>
<evidence type="ECO:0000313" key="15">
    <source>
        <dbReference type="Proteomes" id="UP000256900"/>
    </source>
</evidence>
<keyword evidence="15" id="KW-1185">Reference proteome</keyword>
<evidence type="ECO:0000256" key="1">
    <source>
        <dbReference type="ARBA" id="ARBA00007164"/>
    </source>
</evidence>
<dbReference type="GO" id="GO:0042834">
    <property type="term" value="F:peptidoglycan binding"/>
    <property type="evidence" value="ECO:0007669"/>
    <property type="project" value="InterPro"/>
</dbReference>
<evidence type="ECO:0000256" key="9">
    <source>
        <dbReference type="RuleBase" id="RU004016"/>
    </source>
</evidence>
<evidence type="ECO:0000256" key="10">
    <source>
        <dbReference type="SAM" id="MobiDB-lite"/>
    </source>
</evidence>
<evidence type="ECO:0000259" key="12">
    <source>
        <dbReference type="Pfam" id="PF00768"/>
    </source>
</evidence>
<dbReference type="GO" id="GO:0071555">
    <property type="term" value="P:cell wall organization"/>
    <property type="evidence" value="ECO:0007669"/>
    <property type="project" value="UniProtKB-KW"/>
</dbReference>
<keyword evidence="3" id="KW-0378">Hydrolase</keyword>
<dbReference type="InterPro" id="IPR001967">
    <property type="entry name" value="Peptidase_S11_N"/>
</dbReference>
<organism evidence="14 15">
    <name type="scientific">Methylovirgula ligni</name>
    <dbReference type="NCBI Taxonomy" id="569860"/>
    <lineage>
        <taxon>Bacteria</taxon>
        <taxon>Pseudomonadati</taxon>
        <taxon>Pseudomonadota</taxon>
        <taxon>Alphaproteobacteria</taxon>
        <taxon>Hyphomicrobiales</taxon>
        <taxon>Beijerinckiaceae</taxon>
        <taxon>Methylovirgula</taxon>
    </lineage>
</organism>
<keyword evidence="14" id="KW-0645">Protease</keyword>
<comment type="caution">
    <text evidence="14">The sequence shown here is derived from an EMBL/GenBank/DDBJ whole genome shotgun (WGS) entry which is preliminary data.</text>
</comment>
<accession>A0A3D9YZK1</accession>
<dbReference type="SUPFAM" id="SSF56601">
    <property type="entry name" value="beta-lactamase/transpeptidase-like"/>
    <property type="match status" value="1"/>
</dbReference>
<feature type="domain" description="Peptidase S11 D-alanyl-D-alanine carboxypeptidase A N-terminal" evidence="12">
    <location>
        <begin position="75"/>
        <end position="291"/>
    </location>
</feature>
<dbReference type="Gene3D" id="3.30.70.1070">
    <property type="entry name" value="Sporulation related repeat"/>
    <property type="match status" value="1"/>
</dbReference>
<evidence type="ECO:0000256" key="6">
    <source>
        <dbReference type="ARBA" id="ARBA00023316"/>
    </source>
</evidence>
<sequence length="545" mass="58298">MFGRNLAGRGRSLILAGFVASLLPALATPAQAHHHHHYRHLARHSRHSEHSRFAAHHRHERHFAAHGAAPSRLAEIVVDSNSGRVLYAQNEDELRHPASITKVMTLYLLFKELDRGRLNLSSRLTISRHAAAQAPTKLGLRPGQTIAVDDAIKAIVTKSANDIAVAIAENIGGSEENFCAMMTREAHALGMMHTHYADASGLPNDAQITTAADLAILGRAVQERFPRYFHYFSLEEFAYHGQRIRNHNHLLGRIPGLDGIKTGYTNASGFNLLTSVHYRGHAIVAVVLGGATAASRDRAMAALIGREIGEASTRRSAPMIAEVADERASRHEDVVPVQETRARDSSHDSWAARAEALGIASQDGTDVPLPVERPRPAYIASTPAATDNDMTTGSVNRAALDGSTERPEASTTTPSTLHWVTGPAPAKSAQTSPGISDSALAAAGISVKPQSRTDAPAADPEVAAHPGWIIQIGATDDEAKAGALLARVKARKLSALDDAEAFTEKVQKGDATLYRARFAGLDADGAEAACRSLKRSGFGCFAMKN</sequence>
<dbReference type="GO" id="GO:0006508">
    <property type="term" value="P:proteolysis"/>
    <property type="evidence" value="ECO:0007669"/>
    <property type="project" value="InterPro"/>
</dbReference>
<keyword evidence="6" id="KW-0961">Cell wall biogenesis/degradation</keyword>
<dbReference type="OrthoDB" id="5291989at2"/>
<evidence type="ECO:0000256" key="7">
    <source>
        <dbReference type="PIRSR" id="PIRSR618044-1"/>
    </source>
</evidence>
<dbReference type="PRINTS" id="PR00725">
    <property type="entry name" value="DADACBPTASE1"/>
</dbReference>
<dbReference type="InterPro" id="IPR036680">
    <property type="entry name" value="SPOR-like_sf"/>
</dbReference>
<dbReference type="AlphaFoldDB" id="A0A3D9YZK1"/>
<dbReference type="Gene3D" id="3.40.710.10">
    <property type="entry name" value="DD-peptidase/beta-lactamase superfamily"/>
    <property type="match status" value="1"/>
</dbReference>
<dbReference type="GO" id="GO:0009002">
    <property type="term" value="F:serine-type D-Ala-D-Ala carboxypeptidase activity"/>
    <property type="evidence" value="ECO:0007669"/>
    <property type="project" value="InterPro"/>
</dbReference>
<feature type="chain" id="PRO_5017831020" evidence="11">
    <location>
        <begin position="33"/>
        <end position="545"/>
    </location>
</feature>
<feature type="region of interest" description="Disordered" evidence="10">
    <location>
        <begin position="382"/>
        <end position="434"/>
    </location>
</feature>
<feature type="compositionally biased region" description="Polar residues" evidence="10">
    <location>
        <begin position="409"/>
        <end position="418"/>
    </location>
</feature>
<keyword evidence="4" id="KW-0133">Cell shape</keyword>
<feature type="signal peptide" evidence="11">
    <location>
        <begin position="1"/>
        <end position="32"/>
    </location>
</feature>
<feature type="compositionally biased region" description="Basic residues" evidence="10">
    <location>
        <begin position="34"/>
        <end position="61"/>
    </location>
</feature>
<keyword evidence="2 11" id="KW-0732">Signal</keyword>
<feature type="binding site" evidence="8">
    <location>
        <position position="261"/>
    </location>
    <ligand>
        <name>substrate</name>
    </ligand>
</feature>
<dbReference type="PANTHER" id="PTHR21581">
    <property type="entry name" value="D-ALANYL-D-ALANINE CARBOXYPEPTIDASE"/>
    <property type="match status" value="1"/>
</dbReference>
<dbReference type="Proteomes" id="UP000256900">
    <property type="component" value="Unassembled WGS sequence"/>
</dbReference>
<dbReference type="InterPro" id="IPR018044">
    <property type="entry name" value="Peptidase_S11"/>
</dbReference>
<feature type="region of interest" description="Disordered" evidence="10">
    <location>
        <begin position="325"/>
        <end position="349"/>
    </location>
</feature>
<evidence type="ECO:0000313" key="14">
    <source>
        <dbReference type="EMBL" id="REF88077.1"/>
    </source>
</evidence>
<dbReference type="EMBL" id="QUMO01000002">
    <property type="protein sequence ID" value="REF88077.1"/>
    <property type="molecule type" value="Genomic_DNA"/>
</dbReference>
<dbReference type="Pfam" id="PF00768">
    <property type="entry name" value="Peptidase_S11"/>
    <property type="match status" value="1"/>
</dbReference>
<evidence type="ECO:0000256" key="11">
    <source>
        <dbReference type="SAM" id="SignalP"/>
    </source>
</evidence>
<comment type="similarity">
    <text evidence="1 9">Belongs to the peptidase S11 family.</text>
</comment>
<dbReference type="InterPro" id="IPR012338">
    <property type="entry name" value="Beta-lactam/transpept-like"/>
</dbReference>
<evidence type="ECO:0000259" key="13">
    <source>
        <dbReference type="Pfam" id="PF05036"/>
    </source>
</evidence>
<keyword evidence="14" id="KW-0121">Carboxypeptidase</keyword>
<keyword evidence="5" id="KW-0573">Peptidoglycan synthesis</keyword>
<evidence type="ECO:0000256" key="2">
    <source>
        <dbReference type="ARBA" id="ARBA00022729"/>
    </source>
</evidence>
<evidence type="ECO:0000256" key="5">
    <source>
        <dbReference type="ARBA" id="ARBA00022984"/>
    </source>
</evidence>
<dbReference type="GO" id="GO:0009252">
    <property type="term" value="P:peptidoglycan biosynthetic process"/>
    <property type="evidence" value="ECO:0007669"/>
    <property type="project" value="UniProtKB-KW"/>
</dbReference>
<gene>
    <name evidence="14" type="ORF">DES32_1718</name>
</gene>
<feature type="domain" description="SPOR" evidence="13">
    <location>
        <begin position="465"/>
        <end position="543"/>
    </location>
</feature>
<name>A0A3D9YZK1_9HYPH</name>
<dbReference type="Pfam" id="PF05036">
    <property type="entry name" value="SPOR"/>
    <property type="match status" value="1"/>
</dbReference>
<feature type="active site" description="Acyl-ester intermediate" evidence="7">
    <location>
        <position position="99"/>
    </location>
</feature>
<dbReference type="InterPro" id="IPR007730">
    <property type="entry name" value="SPOR-like_dom"/>
</dbReference>
<feature type="active site" evidence="7">
    <location>
        <position position="159"/>
    </location>
</feature>
<feature type="region of interest" description="Disordered" evidence="10">
    <location>
        <begin position="34"/>
        <end position="66"/>
    </location>
</feature>